<feature type="active site" description="Proton acceptor" evidence="9">
    <location>
        <position position="72"/>
    </location>
</feature>
<organism evidence="12 13">
    <name type="scientific">Enterococcus faecalis TX4248</name>
    <dbReference type="NCBI Taxonomy" id="749495"/>
    <lineage>
        <taxon>Bacteria</taxon>
        <taxon>Bacillati</taxon>
        <taxon>Bacillota</taxon>
        <taxon>Bacilli</taxon>
        <taxon>Lactobacillales</taxon>
        <taxon>Enterococcaceae</taxon>
        <taxon>Enterococcus</taxon>
    </lineage>
</organism>
<dbReference type="SUPFAM" id="SSF53223">
    <property type="entry name" value="Aminoacid dehydrogenase-like, N-terminal domain"/>
    <property type="match status" value="1"/>
</dbReference>
<evidence type="ECO:0000259" key="10">
    <source>
        <dbReference type="Pfam" id="PF08501"/>
    </source>
</evidence>
<dbReference type="InterPro" id="IPR046346">
    <property type="entry name" value="Aminoacid_DH-like_N_sf"/>
</dbReference>
<dbReference type="InterPro" id="IPR041121">
    <property type="entry name" value="SDH_C"/>
</dbReference>
<gene>
    <name evidence="9 12" type="primary">aroE</name>
    <name evidence="12" type="ORF">HMPREF9498_03104</name>
</gene>
<dbReference type="UniPathway" id="UPA00053">
    <property type="reaction ID" value="UER00087"/>
</dbReference>
<feature type="binding site" evidence="9">
    <location>
        <position position="68"/>
    </location>
    <ligand>
        <name>shikimate</name>
        <dbReference type="ChEBI" id="CHEBI:36208"/>
    </ligand>
</feature>
<keyword evidence="5 9" id="KW-0057">Aromatic amino acid biosynthesis</keyword>
<accession>A0A125W197</accession>
<feature type="binding site" evidence="9">
    <location>
        <begin position="21"/>
        <end position="23"/>
    </location>
    <ligand>
        <name>shikimate</name>
        <dbReference type="ChEBI" id="CHEBI:36208"/>
    </ligand>
</feature>
<dbReference type="GO" id="GO:0052734">
    <property type="term" value="F:shikimate 3-dehydrogenase (NAD+) activity"/>
    <property type="evidence" value="ECO:0007669"/>
    <property type="project" value="RHEA"/>
</dbReference>
<comment type="similarity">
    <text evidence="9">Belongs to the shikimate dehydrogenase family.</text>
</comment>
<dbReference type="InterPro" id="IPR011342">
    <property type="entry name" value="Shikimate_DH"/>
</dbReference>
<feature type="binding site" evidence="9">
    <location>
        <position position="263"/>
    </location>
    <ligand>
        <name>shikimate</name>
        <dbReference type="ChEBI" id="CHEBI:36208"/>
    </ligand>
</feature>
<dbReference type="GO" id="GO:0050661">
    <property type="term" value="F:NADP binding"/>
    <property type="evidence" value="ECO:0007669"/>
    <property type="project" value="InterPro"/>
</dbReference>
<dbReference type="GO" id="GO:0004764">
    <property type="term" value="F:shikimate 3-dehydrogenase (NADP+) activity"/>
    <property type="evidence" value="ECO:0007669"/>
    <property type="project" value="UniProtKB-UniRule"/>
</dbReference>
<proteinExistence type="inferred from homology"/>
<dbReference type="GO" id="GO:0009073">
    <property type="term" value="P:aromatic amino acid family biosynthetic process"/>
    <property type="evidence" value="ECO:0007669"/>
    <property type="project" value="UniProtKB-KW"/>
</dbReference>
<dbReference type="Pfam" id="PF08501">
    <property type="entry name" value="Shikimate_dh_N"/>
    <property type="match status" value="1"/>
</dbReference>
<evidence type="ECO:0000256" key="4">
    <source>
        <dbReference type="ARBA" id="ARBA00023002"/>
    </source>
</evidence>
<protein>
    <recommendedName>
        <fullName evidence="9">Shikimate dehydrogenase (NADP(+))</fullName>
        <shortName evidence="9">SDH</shortName>
        <ecNumber evidence="9">1.1.1.25</ecNumber>
    </recommendedName>
</protein>
<dbReference type="HAMAP" id="MF_00222">
    <property type="entry name" value="Shikimate_DH_AroE"/>
    <property type="match status" value="1"/>
</dbReference>
<comment type="subunit">
    <text evidence="9">Homodimer.</text>
</comment>
<evidence type="ECO:0000256" key="1">
    <source>
        <dbReference type="ARBA" id="ARBA00004871"/>
    </source>
</evidence>
<feature type="binding site" evidence="9">
    <location>
        <position position="93"/>
    </location>
    <ligand>
        <name>shikimate</name>
        <dbReference type="ChEBI" id="CHEBI:36208"/>
    </ligand>
</feature>
<dbReference type="GO" id="GO:0019632">
    <property type="term" value="P:shikimate metabolic process"/>
    <property type="evidence" value="ECO:0007669"/>
    <property type="project" value="InterPro"/>
</dbReference>
<dbReference type="Gene3D" id="3.40.50.720">
    <property type="entry name" value="NAD(P)-binding Rossmann-like Domain"/>
    <property type="match status" value="1"/>
</dbReference>
<comment type="catalytic activity">
    <reaction evidence="9">
        <text>shikimate + NADP(+) = 3-dehydroshikimate + NADPH + H(+)</text>
        <dbReference type="Rhea" id="RHEA:17737"/>
        <dbReference type="ChEBI" id="CHEBI:15378"/>
        <dbReference type="ChEBI" id="CHEBI:16630"/>
        <dbReference type="ChEBI" id="CHEBI:36208"/>
        <dbReference type="ChEBI" id="CHEBI:57783"/>
        <dbReference type="ChEBI" id="CHEBI:58349"/>
        <dbReference type="EC" id="1.1.1.25"/>
    </reaction>
</comment>
<dbReference type="FunFam" id="3.40.50.720:FF:000086">
    <property type="entry name" value="Quinate/shikimate dehydrogenase"/>
    <property type="match status" value="1"/>
</dbReference>
<evidence type="ECO:0000259" key="11">
    <source>
        <dbReference type="Pfam" id="PF18317"/>
    </source>
</evidence>
<reference evidence="13" key="1">
    <citation type="submission" date="2010-07" db="EMBL/GenBank/DDBJ databases">
        <authorList>
            <person name="Weinstock G."/>
            <person name="Sodergren E."/>
            <person name="Clifton S."/>
            <person name="Fulton L."/>
            <person name="Fulton B."/>
            <person name="Courtney L."/>
            <person name="Fronick C."/>
            <person name="Harrison M."/>
            <person name="Strong C."/>
            <person name="Farmer C."/>
            <person name="Delahaunty K."/>
            <person name="Markovic C."/>
            <person name="Hall O."/>
            <person name="Minx P."/>
            <person name="Tomlinson C."/>
            <person name="Mitreva M."/>
            <person name="Hou S."/>
            <person name="Chen J."/>
            <person name="Wollam A."/>
            <person name="Pepin K.H."/>
            <person name="Johnson M."/>
            <person name="Bhonagiri V."/>
            <person name="Zhang X."/>
            <person name="Suruliraj S."/>
            <person name="Warren W."/>
            <person name="Chinwalla A."/>
            <person name="Mardis E.R."/>
            <person name="Wilson R.K."/>
        </authorList>
    </citation>
    <scope>NUCLEOTIDE SEQUENCE [LARGE SCALE GENOMIC DNA]</scope>
    <source>
        <strain evidence="13">TX4248</strain>
    </source>
</reference>
<evidence type="ECO:0000313" key="13">
    <source>
        <dbReference type="Proteomes" id="UP000004846"/>
    </source>
</evidence>
<dbReference type="NCBIfam" id="TIGR00507">
    <property type="entry name" value="aroE"/>
    <property type="match status" value="1"/>
</dbReference>
<dbReference type="InterPro" id="IPR036291">
    <property type="entry name" value="NAD(P)-bd_dom_sf"/>
</dbReference>
<evidence type="ECO:0000256" key="5">
    <source>
        <dbReference type="ARBA" id="ARBA00023141"/>
    </source>
</evidence>
<evidence type="ECO:0000256" key="2">
    <source>
        <dbReference type="ARBA" id="ARBA00022605"/>
    </source>
</evidence>
<comment type="caution">
    <text evidence="9">Lacks conserved residue(s) required for the propagation of feature annotation.</text>
</comment>
<keyword evidence="2 9" id="KW-0028">Amino-acid biosynthesis</keyword>
<evidence type="ECO:0000256" key="7">
    <source>
        <dbReference type="ARBA" id="ARBA00052329"/>
    </source>
</evidence>
<dbReference type="PANTHER" id="PTHR21089:SF1">
    <property type="entry name" value="BIFUNCTIONAL 3-DEHYDROQUINATE DEHYDRATASE_SHIKIMATE DEHYDROGENASE, CHLOROPLASTIC"/>
    <property type="match status" value="1"/>
</dbReference>
<dbReference type="InterPro" id="IPR013708">
    <property type="entry name" value="Shikimate_DH-bd_N"/>
</dbReference>
<feature type="binding site" evidence="9">
    <location>
        <position position="108"/>
    </location>
    <ligand>
        <name>shikimate</name>
        <dbReference type="ChEBI" id="CHEBI:36208"/>
    </ligand>
</feature>
<dbReference type="CDD" id="cd01065">
    <property type="entry name" value="NAD_bind_Shikimate_DH"/>
    <property type="match status" value="1"/>
</dbReference>
<comment type="catalytic activity">
    <reaction evidence="6">
        <text>L-quinate + NAD(+) = 3-dehydroquinate + NADH + H(+)</text>
        <dbReference type="Rhea" id="RHEA:22364"/>
        <dbReference type="ChEBI" id="CHEBI:15378"/>
        <dbReference type="ChEBI" id="CHEBI:29751"/>
        <dbReference type="ChEBI" id="CHEBI:32364"/>
        <dbReference type="ChEBI" id="CHEBI:57540"/>
        <dbReference type="ChEBI" id="CHEBI:57945"/>
        <dbReference type="EC" id="1.1.1.24"/>
    </reaction>
</comment>
<dbReference type="EC" id="1.1.1.25" evidence="9"/>
<evidence type="ECO:0000313" key="12">
    <source>
        <dbReference type="EMBL" id="EFM81165.1"/>
    </source>
</evidence>
<feature type="binding site" evidence="9">
    <location>
        <position position="256"/>
    </location>
    <ligand>
        <name>NADP(+)</name>
        <dbReference type="ChEBI" id="CHEBI:58349"/>
    </ligand>
</feature>
<evidence type="ECO:0000256" key="8">
    <source>
        <dbReference type="ARBA" id="ARBA00060613"/>
    </source>
</evidence>
<evidence type="ECO:0000256" key="6">
    <source>
        <dbReference type="ARBA" id="ARBA00051639"/>
    </source>
</evidence>
<dbReference type="EMBL" id="AEBR01000110">
    <property type="protein sequence ID" value="EFM81165.1"/>
    <property type="molecule type" value="Genomic_DNA"/>
</dbReference>
<dbReference type="InterPro" id="IPR022893">
    <property type="entry name" value="Shikimate_DH_fam"/>
</dbReference>
<keyword evidence="4 9" id="KW-0560">Oxidoreductase</keyword>
<feature type="domain" description="Shikimate dehydrogenase substrate binding N-terminal" evidence="10">
    <location>
        <begin position="13"/>
        <end position="95"/>
    </location>
</feature>
<dbReference type="SUPFAM" id="SSF51735">
    <property type="entry name" value="NAD(P)-binding Rossmann-fold domains"/>
    <property type="match status" value="1"/>
</dbReference>
<dbReference type="Proteomes" id="UP000004846">
    <property type="component" value="Unassembled WGS sequence"/>
</dbReference>
<comment type="pathway">
    <text evidence="8">Aromatic compound metabolism; 3,4-dihydroxybenzoate biosynthesis; 3-dehydroquinate from D-quinate (NAD(+) route).</text>
</comment>
<comment type="caution">
    <text evidence="12">The sequence shown here is derived from an EMBL/GenBank/DDBJ whole genome shotgun (WGS) entry which is preliminary data.</text>
</comment>
<dbReference type="GO" id="GO:0030266">
    <property type="term" value="F:quinate 3-dehydrogenase (NAD+) activity"/>
    <property type="evidence" value="ECO:0007669"/>
    <property type="project" value="UniProtKB-EC"/>
</dbReference>
<evidence type="ECO:0000256" key="9">
    <source>
        <dbReference type="HAMAP-Rule" id="MF_00222"/>
    </source>
</evidence>
<name>A0A125W197_ENTFL</name>
<dbReference type="PANTHER" id="PTHR21089">
    <property type="entry name" value="SHIKIMATE DEHYDROGENASE"/>
    <property type="match status" value="1"/>
</dbReference>
<dbReference type="GO" id="GO:0008652">
    <property type="term" value="P:amino acid biosynthetic process"/>
    <property type="evidence" value="ECO:0007669"/>
    <property type="project" value="UniProtKB-KW"/>
</dbReference>
<comment type="function">
    <text evidence="9">Involved in the biosynthesis of the chorismate, which leads to the biosynthesis of aromatic amino acids. Catalyzes the reversible NADPH linked reduction of 3-dehydroshikimate (DHSA) to yield shikimate (SA).</text>
</comment>
<feature type="binding site" evidence="9">
    <location>
        <position position="233"/>
    </location>
    <ligand>
        <name>NADP(+)</name>
        <dbReference type="ChEBI" id="CHEBI:58349"/>
    </ligand>
</feature>
<dbReference type="HOGENOM" id="CLU_044063_4_4_9"/>
<keyword evidence="3 9" id="KW-0521">NADP</keyword>
<dbReference type="AlphaFoldDB" id="A0A125W197"/>
<dbReference type="Pfam" id="PF18317">
    <property type="entry name" value="SDH_C"/>
    <property type="match status" value="1"/>
</dbReference>
<evidence type="ECO:0000256" key="3">
    <source>
        <dbReference type="ARBA" id="ARBA00022857"/>
    </source>
</evidence>
<dbReference type="RefSeq" id="WP_002357585.1">
    <property type="nucleotide sequence ID" value="NZ_GL454489.1"/>
</dbReference>
<comment type="catalytic activity">
    <reaction evidence="7">
        <text>shikimate + NAD(+) = 3-dehydroshikimate + NADH + H(+)</text>
        <dbReference type="Rhea" id="RHEA:17741"/>
        <dbReference type="ChEBI" id="CHEBI:15378"/>
        <dbReference type="ChEBI" id="CHEBI:16630"/>
        <dbReference type="ChEBI" id="CHEBI:36208"/>
        <dbReference type="ChEBI" id="CHEBI:57540"/>
        <dbReference type="ChEBI" id="CHEBI:57945"/>
    </reaction>
</comment>
<feature type="domain" description="SDH C-terminal" evidence="11">
    <location>
        <begin position="256"/>
        <end position="285"/>
    </location>
</feature>
<sequence length="288" mass="31470">MKEITGATRLAGLFAKPSQHSISPLIHNTAFQNLGVDARYLAFDVGQETLPQAIEAIRTFHMLGANLSMPNKVAAVSYMDELSPTAQLVGAINTIVNKDGKLYGDSTDGTGFMWSLKEKKVDVFQNKMTILGTGGAALSIIAQAALDGVKEIAVYNRKSAGFNDSQKKLANFTERTNCVIHLNDLADTEKLAKDVAESVLLVNATSVGMHPHAHSSPIENYAMIQPKLFVYDAIYNPRETQLLKEARLRGAETSNGLDMLLYQGAVAFEQWTGQKMPVSVVKRKIENR</sequence>
<dbReference type="GO" id="GO:0009423">
    <property type="term" value="P:chorismate biosynthetic process"/>
    <property type="evidence" value="ECO:0007669"/>
    <property type="project" value="UniProtKB-UniRule"/>
</dbReference>
<feature type="binding site" evidence="9">
    <location>
        <position position="235"/>
    </location>
    <ligand>
        <name>shikimate</name>
        <dbReference type="ChEBI" id="CHEBI:36208"/>
    </ligand>
</feature>
<comment type="pathway">
    <text evidence="1 9">Metabolic intermediate biosynthesis; chorismate biosynthesis; chorismate from D-erythrose 4-phosphate and phosphoenolpyruvate: step 4/7.</text>
</comment>
<dbReference type="Gene3D" id="3.40.50.10860">
    <property type="entry name" value="Leucine Dehydrogenase, chain A, domain 1"/>
    <property type="match status" value="1"/>
</dbReference>